<gene>
    <name evidence="2" type="ORF">BQ2448_2249</name>
</gene>
<evidence type="ECO:0000313" key="2">
    <source>
        <dbReference type="EMBL" id="SCV69229.1"/>
    </source>
</evidence>
<evidence type="ECO:0000313" key="3">
    <source>
        <dbReference type="Proteomes" id="UP000198372"/>
    </source>
</evidence>
<feature type="compositionally biased region" description="Low complexity" evidence="1">
    <location>
        <begin position="50"/>
        <end position="78"/>
    </location>
</feature>
<feature type="compositionally biased region" description="Low complexity" evidence="1">
    <location>
        <begin position="318"/>
        <end position="332"/>
    </location>
</feature>
<evidence type="ECO:0000256" key="1">
    <source>
        <dbReference type="SAM" id="MobiDB-lite"/>
    </source>
</evidence>
<feature type="region of interest" description="Disordered" evidence="1">
    <location>
        <begin position="518"/>
        <end position="570"/>
    </location>
</feature>
<protein>
    <submittedName>
        <fullName evidence="2">BQ2448_2249 protein</fullName>
    </submittedName>
</protein>
<dbReference type="EMBL" id="FMSP01000004">
    <property type="protein sequence ID" value="SCV69229.1"/>
    <property type="molecule type" value="Genomic_DNA"/>
</dbReference>
<sequence>MATAAPPSILMPALPSDCPSLQGDSRHFISRREFEVWSRTHPSVRPQTVPTASTSTSSSAPATTTSSTSATINSSSNARPSGVGNDTPGYSGDGVLLDAAPQHPVSHLLQSIPPRAPSRSSRSNILSYTVHLATSSRLEAYTLPNGARALLHRAEDVSDKDHIDLDDSWLDAEQKSQGLWKLGVSLLRANRREGDLPASVARRVELAGLTEELLSNPTPEGAVCKITSHDVVASEAVPGIKALQVLTSPDTTTLYHSTSTHAVDSSRPKNTSIAQLLINMKFAREEGSTASTSLNSSSAAVEADDKSALLGEESPMGSVFSTQATSSSSRGSDLTAAPHMDYRIVRGQAMRSRAKDIFGSSILPSTSTTWCRRHRVASCSVCLMVASTRPDKHRNVPGQGLDVGANGEGAPGKRPLVDVIPRFLSLSAHLLKDARNRVLRQDSDRSEDFDSYLAKNDATQVAEVDIAVTAAWFSLLHSFVIQASLEGYLVDGWTGTSAIETLFGCGCGVWEGRGWSARVTTQSTTTTVPRPPRSTTAMEVDQGDDEDEDSDDDDDEDEEAHLEAERENEKGKLVEAAQLLFGSRDVAQADFERSMRDRIHEFLNVPEECTLKSHLTSLSSKYPLSKFENDMYEFLNATIRFLGKPSLVKQYEQSLSSNPFSVADMAPDPWALTPFFARVDSVAPSPVVEDLEASKGKKRRMA</sequence>
<organism evidence="2 3">
    <name type="scientific">Microbotryum intermedium</name>
    <dbReference type="NCBI Taxonomy" id="269621"/>
    <lineage>
        <taxon>Eukaryota</taxon>
        <taxon>Fungi</taxon>
        <taxon>Dikarya</taxon>
        <taxon>Basidiomycota</taxon>
        <taxon>Pucciniomycotina</taxon>
        <taxon>Microbotryomycetes</taxon>
        <taxon>Microbotryales</taxon>
        <taxon>Microbotryaceae</taxon>
        <taxon>Microbotryum</taxon>
    </lineage>
</organism>
<dbReference type="OrthoDB" id="2534923at2759"/>
<feature type="compositionally biased region" description="Low complexity" evidence="1">
    <location>
        <begin position="518"/>
        <end position="540"/>
    </location>
</feature>
<dbReference type="AlphaFoldDB" id="A0A238F8Z1"/>
<accession>A0A238F8Z1</accession>
<name>A0A238F8Z1_9BASI</name>
<feature type="region of interest" description="Disordered" evidence="1">
    <location>
        <begin position="311"/>
        <end position="335"/>
    </location>
</feature>
<feature type="region of interest" description="Disordered" evidence="1">
    <location>
        <begin position="39"/>
        <end position="98"/>
    </location>
</feature>
<keyword evidence="3" id="KW-1185">Reference proteome</keyword>
<feature type="region of interest" description="Disordered" evidence="1">
    <location>
        <begin position="1"/>
        <end position="24"/>
    </location>
</feature>
<feature type="compositionally biased region" description="Basic and acidic residues" evidence="1">
    <location>
        <begin position="561"/>
        <end position="570"/>
    </location>
</feature>
<proteinExistence type="predicted"/>
<feature type="compositionally biased region" description="Acidic residues" evidence="1">
    <location>
        <begin position="541"/>
        <end position="560"/>
    </location>
</feature>
<reference evidence="3" key="1">
    <citation type="submission" date="2016-09" db="EMBL/GenBank/DDBJ databases">
        <authorList>
            <person name="Jeantristanb JTB J.-T."/>
            <person name="Ricardo R."/>
        </authorList>
    </citation>
    <scope>NUCLEOTIDE SEQUENCE [LARGE SCALE GENOMIC DNA]</scope>
</reference>
<dbReference type="Proteomes" id="UP000198372">
    <property type="component" value="Unassembled WGS sequence"/>
</dbReference>